<dbReference type="Gene3D" id="1.10.510.10">
    <property type="entry name" value="Transferase(Phosphotransferase) domain 1"/>
    <property type="match status" value="1"/>
</dbReference>
<dbReference type="InterPro" id="IPR000719">
    <property type="entry name" value="Prot_kinase_dom"/>
</dbReference>
<proteinExistence type="predicted"/>
<organism evidence="11 12">
    <name type="scientific">Zasmidium cellare</name>
    <name type="common">Wine cellar mold</name>
    <name type="synonym">Racodium cellare</name>
    <dbReference type="NCBI Taxonomy" id="395010"/>
    <lineage>
        <taxon>Eukaryota</taxon>
        <taxon>Fungi</taxon>
        <taxon>Dikarya</taxon>
        <taxon>Ascomycota</taxon>
        <taxon>Pezizomycotina</taxon>
        <taxon>Dothideomycetes</taxon>
        <taxon>Dothideomycetidae</taxon>
        <taxon>Mycosphaerellales</taxon>
        <taxon>Mycosphaerellaceae</taxon>
        <taxon>Zasmidium</taxon>
    </lineage>
</organism>
<sequence length="617" mass="69612">MPRQKVYGKRSRAIYDLNAIHVSSPEQPCEKTTAKTTTVTQTDIPVRANEGRKREKKGERHALAERQNNEVVLPLEVLEYAKVDETPKREPQAKRTDKITLECEEEITLRRSPRRKRTPSKHAVDDISRGKSPSKDIKELLAGDGSPQKCKLSNSAAAQATAKEVTQQVEPLAQIDAVTPYDQHCSSLLDLTTHPIGCFDTWSTQLSSHFSINKIAEASFGEVYRLSLLEEIPDISRSDESVFKIIPLRAPSSALPTDKRKRKAALTKQEMMSKPKDVANEVKLLQRMSAIPGFTNFRDMRILQGRPPEAFSAAFKAWNAEQKAKKKDLSHFPDPSKKTSYSEDQLWAVIEMQDAGNDLERMVENSECTSIWTVWDIFWQVVLSLAKGEEGAEFEHRDLHLGNICVRSTPPTTIDPARKLGFTPLETTIIDYTISRCLMPSTAATPSIAYTDLSLDAALFEGDSTYEYQYDIYRYMRGVLYQDNAFAEIHNFSSKDLAATGRDWEQYHPQTNLVWLHLVLYKLLEQLEWPSALKAPNKKTKKAEWKAWKKANDLEHVLLKVQDLLDPGAICTNEIWSAGDLVLLALCEGWLDAQDVIGHAEGDESALVSQLEGLELQ</sequence>
<feature type="domain" description="Protein kinase" evidence="10">
    <location>
        <begin position="209"/>
        <end position="617"/>
    </location>
</feature>
<evidence type="ECO:0000313" key="12">
    <source>
        <dbReference type="Proteomes" id="UP001305779"/>
    </source>
</evidence>
<dbReference type="PROSITE" id="PS50011">
    <property type="entry name" value="PROTEIN_KINASE_DOM"/>
    <property type="match status" value="1"/>
</dbReference>
<reference evidence="11 12" key="1">
    <citation type="journal article" date="2023" name="G3 (Bethesda)">
        <title>A chromosome-level genome assembly of Zasmidium syzygii isolated from banana leaves.</title>
        <authorList>
            <person name="van Westerhoven A.C."/>
            <person name="Mehrabi R."/>
            <person name="Talebi R."/>
            <person name="Steentjes M.B.F."/>
            <person name="Corcolon B."/>
            <person name="Chong P.A."/>
            <person name="Kema G.H.J."/>
            <person name="Seidl M.F."/>
        </authorList>
    </citation>
    <scope>NUCLEOTIDE SEQUENCE [LARGE SCALE GENOMIC DNA]</scope>
    <source>
        <strain evidence="11 12">P124</strain>
    </source>
</reference>
<dbReference type="SMART" id="SM01331">
    <property type="entry name" value="DUF3635"/>
    <property type="match status" value="1"/>
</dbReference>
<dbReference type="Gene3D" id="3.30.200.20">
    <property type="entry name" value="Phosphorylase Kinase, domain 1"/>
    <property type="match status" value="1"/>
</dbReference>
<comment type="catalytic activity">
    <reaction evidence="7">
        <text>L-threonyl-[protein] + ATP = O-phospho-L-threonyl-[protein] + ADP + H(+)</text>
        <dbReference type="Rhea" id="RHEA:46608"/>
        <dbReference type="Rhea" id="RHEA-COMP:11060"/>
        <dbReference type="Rhea" id="RHEA-COMP:11605"/>
        <dbReference type="ChEBI" id="CHEBI:15378"/>
        <dbReference type="ChEBI" id="CHEBI:30013"/>
        <dbReference type="ChEBI" id="CHEBI:30616"/>
        <dbReference type="ChEBI" id="CHEBI:61977"/>
        <dbReference type="ChEBI" id="CHEBI:456216"/>
        <dbReference type="EC" id="2.7.11.1"/>
    </reaction>
</comment>
<dbReference type="EMBL" id="JAXOVC010000004">
    <property type="protein sequence ID" value="KAK4502892.1"/>
    <property type="molecule type" value="Genomic_DNA"/>
</dbReference>
<evidence type="ECO:0000256" key="2">
    <source>
        <dbReference type="ARBA" id="ARBA00022527"/>
    </source>
</evidence>
<feature type="compositionally biased region" description="Basic and acidic residues" evidence="9">
    <location>
        <begin position="122"/>
        <end position="141"/>
    </location>
</feature>
<evidence type="ECO:0000256" key="8">
    <source>
        <dbReference type="ARBA" id="ARBA00048679"/>
    </source>
</evidence>
<accession>A0ABR0EMS1</accession>
<evidence type="ECO:0000256" key="3">
    <source>
        <dbReference type="ARBA" id="ARBA00022679"/>
    </source>
</evidence>
<dbReference type="EC" id="2.7.11.1" evidence="1"/>
<dbReference type="Proteomes" id="UP001305779">
    <property type="component" value="Unassembled WGS sequence"/>
</dbReference>
<dbReference type="InterPro" id="IPR024604">
    <property type="entry name" value="GSG2_C"/>
</dbReference>
<protein>
    <recommendedName>
        <fullName evidence="1">non-specific serine/threonine protein kinase</fullName>
        <ecNumber evidence="1">2.7.11.1</ecNumber>
    </recommendedName>
</protein>
<keyword evidence="3" id="KW-0808">Transferase</keyword>
<gene>
    <name evidence="11" type="ORF">PRZ48_006318</name>
</gene>
<dbReference type="PANTHER" id="PTHR24419:SF18">
    <property type="entry name" value="SERINE_THREONINE-PROTEIN KINASE HASPIN"/>
    <property type="match status" value="1"/>
</dbReference>
<evidence type="ECO:0000256" key="4">
    <source>
        <dbReference type="ARBA" id="ARBA00022741"/>
    </source>
</evidence>
<keyword evidence="4" id="KW-0547">Nucleotide-binding</keyword>
<dbReference type="PANTHER" id="PTHR24419">
    <property type="entry name" value="INTERLEUKIN-1 RECEPTOR-ASSOCIATED KINASE"/>
    <property type="match status" value="1"/>
</dbReference>
<dbReference type="Pfam" id="PF12330">
    <property type="entry name" value="Haspin_kinase"/>
    <property type="match status" value="1"/>
</dbReference>
<evidence type="ECO:0000259" key="10">
    <source>
        <dbReference type="PROSITE" id="PS50011"/>
    </source>
</evidence>
<evidence type="ECO:0000256" key="5">
    <source>
        <dbReference type="ARBA" id="ARBA00022777"/>
    </source>
</evidence>
<evidence type="ECO:0000313" key="11">
    <source>
        <dbReference type="EMBL" id="KAK4502892.1"/>
    </source>
</evidence>
<comment type="caution">
    <text evidence="11">The sequence shown here is derived from an EMBL/GenBank/DDBJ whole genome shotgun (WGS) entry which is preliminary data.</text>
</comment>
<name>A0ABR0EMS1_ZASCE</name>
<feature type="region of interest" description="Disordered" evidence="9">
    <location>
        <begin position="106"/>
        <end position="149"/>
    </location>
</feature>
<comment type="catalytic activity">
    <reaction evidence="8">
        <text>L-seryl-[protein] + ATP = O-phospho-L-seryl-[protein] + ADP + H(+)</text>
        <dbReference type="Rhea" id="RHEA:17989"/>
        <dbReference type="Rhea" id="RHEA-COMP:9863"/>
        <dbReference type="Rhea" id="RHEA-COMP:11604"/>
        <dbReference type="ChEBI" id="CHEBI:15378"/>
        <dbReference type="ChEBI" id="CHEBI:29999"/>
        <dbReference type="ChEBI" id="CHEBI:30616"/>
        <dbReference type="ChEBI" id="CHEBI:83421"/>
        <dbReference type="ChEBI" id="CHEBI:456216"/>
        <dbReference type="EC" id="2.7.11.1"/>
    </reaction>
</comment>
<evidence type="ECO:0000256" key="6">
    <source>
        <dbReference type="ARBA" id="ARBA00022840"/>
    </source>
</evidence>
<keyword evidence="6" id="KW-0067">ATP-binding</keyword>
<evidence type="ECO:0000256" key="7">
    <source>
        <dbReference type="ARBA" id="ARBA00047899"/>
    </source>
</evidence>
<dbReference type="InterPro" id="IPR011009">
    <property type="entry name" value="Kinase-like_dom_sf"/>
</dbReference>
<evidence type="ECO:0000256" key="1">
    <source>
        <dbReference type="ARBA" id="ARBA00012513"/>
    </source>
</evidence>
<keyword evidence="2" id="KW-0723">Serine/threonine-protein kinase</keyword>
<feature type="compositionally biased region" description="Basic residues" evidence="9">
    <location>
        <begin position="111"/>
        <end position="120"/>
    </location>
</feature>
<dbReference type="SUPFAM" id="SSF56112">
    <property type="entry name" value="Protein kinase-like (PK-like)"/>
    <property type="match status" value="1"/>
</dbReference>
<keyword evidence="12" id="KW-1185">Reference proteome</keyword>
<keyword evidence="5" id="KW-0418">Kinase</keyword>
<evidence type="ECO:0000256" key="9">
    <source>
        <dbReference type="SAM" id="MobiDB-lite"/>
    </source>
</evidence>